<reference evidence="2" key="1">
    <citation type="submission" date="2024-03" db="EMBL/GenBank/DDBJ databases">
        <title>WGS assembly of Saponaria officinalis var. Norfolk2.</title>
        <authorList>
            <person name="Jenkins J."/>
            <person name="Shu S."/>
            <person name="Grimwood J."/>
            <person name="Barry K."/>
            <person name="Goodstein D."/>
            <person name="Schmutz J."/>
            <person name="Leebens-Mack J."/>
            <person name="Osbourn A."/>
        </authorList>
    </citation>
    <scope>NUCLEOTIDE SEQUENCE [LARGE SCALE GENOMIC DNA]</scope>
    <source>
        <strain evidence="2">JIC</strain>
    </source>
</reference>
<evidence type="ECO:0000256" key="1">
    <source>
        <dbReference type="SAM" id="SignalP"/>
    </source>
</evidence>
<dbReference type="AlphaFoldDB" id="A0AAW1HQA2"/>
<proteinExistence type="predicted"/>
<keyword evidence="1" id="KW-0732">Signal</keyword>
<gene>
    <name evidence="2" type="ORF">RND81_11G211000</name>
</gene>
<comment type="caution">
    <text evidence="2">The sequence shown here is derived from an EMBL/GenBank/DDBJ whole genome shotgun (WGS) entry which is preliminary data.</text>
</comment>
<sequence>MGAQSSVKSILLLVLVIISSSSFLFKVVESTRSLNAVPVQACTNQGHCTEFTLHHCHPKSLRCFAHCINGFCNCTDSC</sequence>
<evidence type="ECO:0000313" key="2">
    <source>
        <dbReference type="EMBL" id="KAK9678436.1"/>
    </source>
</evidence>
<dbReference type="EMBL" id="JBDFQZ010000011">
    <property type="protein sequence ID" value="KAK9678436.1"/>
    <property type="molecule type" value="Genomic_DNA"/>
</dbReference>
<name>A0AAW1HQA2_SAPOF</name>
<feature type="signal peptide" evidence="1">
    <location>
        <begin position="1"/>
        <end position="30"/>
    </location>
</feature>
<protein>
    <submittedName>
        <fullName evidence="2">Uncharacterized protein</fullName>
    </submittedName>
</protein>
<organism evidence="2 3">
    <name type="scientific">Saponaria officinalis</name>
    <name type="common">Common soapwort</name>
    <name type="synonym">Lychnis saponaria</name>
    <dbReference type="NCBI Taxonomy" id="3572"/>
    <lineage>
        <taxon>Eukaryota</taxon>
        <taxon>Viridiplantae</taxon>
        <taxon>Streptophyta</taxon>
        <taxon>Embryophyta</taxon>
        <taxon>Tracheophyta</taxon>
        <taxon>Spermatophyta</taxon>
        <taxon>Magnoliopsida</taxon>
        <taxon>eudicotyledons</taxon>
        <taxon>Gunneridae</taxon>
        <taxon>Pentapetalae</taxon>
        <taxon>Caryophyllales</taxon>
        <taxon>Caryophyllaceae</taxon>
        <taxon>Caryophylleae</taxon>
        <taxon>Saponaria</taxon>
    </lineage>
</organism>
<feature type="chain" id="PRO_5043452491" evidence="1">
    <location>
        <begin position="31"/>
        <end position="78"/>
    </location>
</feature>
<dbReference type="Proteomes" id="UP001443914">
    <property type="component" value="Unassembled WGS sequence"/>
</dbReference>
<evidence type="ECO:0000313" key="3">
    <source>
        <dbReference type="Proteomes" id="UP001443914"/>
    </source>
</evidence>
<keyword evidence="3" id="KW-1185">Reference proteome</keyword>
<accession>A0AAW1HQA2</accession>